<proteinExistence type="predicted"/>
<dbReference type="AlphaFoldDB" id="A0A0K2T9W6"/>
<evidence type="ECO:0000313" key="1">
    <source>
        <dbReference type="EMBL" id="CDW22271.1"/>
    </source>
</evidence>
<organism evidence="1">
    <name type="scientific">Lepeophtheirus salmonis</name>
    <name type="common">Salmon louse</name>
    <name type="synonym">Caligus salmonis</name>
    <dbReference type="NCBI Taxonomy" id="72036"/>
    <lineage>
        <taxon>Eukaryota</taxon>
        <taxon>Metazoa</taxon>
        <taxon>Ecdysozoa</taxon>
        <taxon>Arthropoda</taxon>
        <taxon>Crustacea</taxon>
        <taxon>Multicrustacea</taxon>
        <taxon>Hexanauplia</taxon>
        <taxon>Copepoda</taxon>
        <taxon>Siphonostomatoida</taxon>
        <taxon>Caligidae</taxon>
        <taxon>Lepeophtheirus</taxon>
    </lineage>
</organism>
<reference evidence="1" key="1">
    <citation type="submission" date="2014-05" db="EMBL/GenBank/DDBJ databases">
        <authorList>
            <person name="Chronopoulou M."/>
        </authorList>
    </citation>
    <scope>NUCLEOTIDE SEQUENCE</scope>
    <source>
        <tissue evidence="1">Whole organism</tissue>
    </source>
</reference>
<dbReference type="EMBL" id="HACA01004910">
    <property type="protein sequence ID" value="CDW22271.1"/>
    <property type="molecule type" value="Transcribed_RNA"/>
</dbReference>
<name>A0A0K2T9W6_LEPSM</name>
<protein>
    <submittedName>
        <fullName evidence="1">Uncharacterized protein</fullName>
    </submittedName>
</protein>
<sequence>MNTLQILTRLFIVMARKTTRAPGYEPRLQWMAFMTVIHELTEGDDS</sequence>
<accession>A0A0K2T9W6</accession>